<feature type="domain" description="SANT" evidence="2">
    <location>
        <begin position="541"/>
        <end position="587"/>
    </location>
</feature>
<reference evidence="3 4" key="1">
    <citation type="submission" date="2015-01" db="EMBL/GenBank/DDBJ databases">
        <title>Genome of allotetraploid Gossypium barbadense reveals genomic plasticity and fiber elongation in cotton evolution.</title>
        <authorList>
            <person name="Chen X."/>
            <person name="Liu X."/>
            <person name="Zhao B."/>
            <person name="Zheng H."/>
            <person name="Hu Y."/>
            <person name="Lu G."/>
            <person name="Yang C."/>
            <person name="Chen J."/>
            <person name="Shan C."/>
            <person name="Zhang L."/>
            <person name="Zhou Y."/>
            <person name="Wang L."/>
            <person name="Guo W."/>
            <person name="Bai Y."/>
            <person name="Ruan J."/>
            <person name="Shangguan X."/>
            <person name="Mao Y."/>
            <person name="Jiang J."/>
            <person name="Zhu Y."/>
            <person name="Lei J."/>
            <person name="Kang H."/>
            <person name="Chen S."/>
            <person name="He X."/>
            <person name="Wang R."/>
            <person name="Wang Y."/>
            <person name="Chen J."/>
            <person name="Wang L."/>
            <person name="Yu S."/>
            <person name="Wang B."/>
            <person name="Wei J."/>
            <person name="Song S."/>
            <person name="Lu X."/>
            <person name="Gao Z."/>
            <person name="Gu W."/>
            <person name="Deng X."/>
            <person name="Ma D."/>
            <person name="Wang S."/>
            <person name="Liang W."/>
            <person name="Fang L."/>
            <person name="Cai C."/>
            <person name="Zhu X."/>
            <person name="Zhou B."/>
            <person name="Zhang Y."/>
            <person name="Chen Z."/>
            <person name="Xu S."/>
            <person name="Zhu R."/>
            <person name="Wang S."/>
            <person name="Zhang T."/>
            <person name="Zhao G."/>
        </authorList>
    </citation>
    <scope>NUCLEOTIDE SEQUENCE [LARGE SCALE GENOMIC DNA]</scope>
    <source>
        <strain evidence="4">cv. Xinhai21</strain>
        <tissue evidence="3">Leaf</tissue>
    </source>
</reference>
<name>A0A2P5X6E5_GOSBA</name>
<accession>A0A2P5X6E5</accession>
<evidence type="ECO:0000259" key="2">
    <source>
        <dbReference type="PROSITE" id="PS51293"/>
    </source>
</evidence>
<evidence type="ECO:0000313" key="3">
    <source>
        <dbReference type="EMBL" id="PPR98894.1"/>
    </source>
</evidence>
<dbReference type="Proteomes" id="UP000239757">
    <property type="component" value="Unassembled WGS sequence"/>
</dbReference>
<feature type="region of interest" description="Disordered" evidence="1">
    <location>
        <begin position="930"/>
        <end position="958"/>
    </location>
</feature>
<dbReference type="EMBL" id="KZ665570">
    <property type="protein sequence ID" value="PPR98894.1"/>
    <property type="molecule type" value="Genomic_DNA"/>
</dbReference>
<feature type="region of interest" description="Disordered" evidence="1">
    <location>
        <begin position="1"/>
        <end position="28"/>
    </location>
</feature>
<proteinExistence type="predicted"/>
<feature type="compositionally biased region" description="Polar residues" evidence="1">
    <location>
        <begin position="1066"/>
        <end position="1077"/>
    </location>
</feature>
<feature type="compositionally biased region" description="Polar residues" evidence="1">
    <location>
        <begin position="948"/>
        <end position="958"/>
    </location>
</feature>
<feature type="region of interest" description="Disordered" evidence="1">
    <location>
        <begin position="1022"/>
        <end position="1085"/>
    </location>
</feature>
<dbReference type="OrthoDB" id="1746078at2759"/>
<organism evidence="3 4">
    <name type="scientific">Gossypium barbadense</name>
    <name type="common">Sea Island cotton</name>
    <name type="synonym">Hibiscus barbadensis</name>
    <dbReference type="NCBI Taxonomy" id="3634"/>
    <lineage>
        <taxon>Eukaryota</taxon>
        <taxon>Viridiplantae</taxon>
        <taxon>Streptophyta</taxon>
        <taxon>Embryophyta</taxon>
        <taxon>Tracheophyta</taxon>
        <taxon>Spermatophyta</taxon>
        <taxon>Magnoliopsida</taxon>
        <taxon>eudicotyledons</taxon>
        <taxon>Gunneridae</taxon>
        <taxon>Pentapetalae</taxon>
        <taxon>rosids</taxon>
        <taxon>malvids</taxon>
        <taxon>Malvales</taxon>
        <taxon>Malvaceae</taxon>
        <taxon>Malvoideae</taxon>
        <taxon>Gossypium</taxon>
    </lineage>
</organism>
<dbReference type="PANTHER" id="PTHR47340">
    <property type="entry name" value="DUPLICATED HOMEODOMAIN-LIKE SUPERFAMILY PROTEIN"/>
    <property type="match status" value="1"/>
</dbReference>
<protein>
    <recommendedName>
        <fullName evidence="2">SANT domain-containing protein</fullName>
    </recommendedName>
</protein>
<dbReference type="PANTHER" id="PTHR47340:SF1">
    <property type="entry name" value="DUPLICATED HOMEODOMAIN-LIKE SUPERFAMILY PROTEIN"/>
    <property type="match status" value="1"/>
</dbReference>
<evidence type="ECO:0000313" key="4">
    <source>
        <dbReference type="Proteomes" id="UP000239757"/>
    </source>
</evidence>
<dbReference type="PROSITE" id="PS51293">
    <property type="entry name" value="SANT"/>
    <property type="match status" value="1"/>
</dbReference>
<dbReference type="InterPro" id="IPR001005">
    <property type="entry name" value="SANT/Myb"/>
</dbReference>
<feature type="compositionally biased region" description="Low complexity" evidence="1">
    <location>
        <begin position="141"/>
        <end position="158"/>
    </location>
</feature>
<dbReference type="InterPro" id="IPR017884">
    <property type="entry name" value="SANT_dom"/>
</dbReference>
<sequence>MPSHSEQLQKDLHDNKTSGVNGLGTGQRCERGNSVGSINWKPLKWTFSRSLSSWGSGFNHSSSSKSLGGIDSGEWKPELQQKTLIPIQSHSGDAAACVLSAAPSGETTPRKKPCLEWGQGLAKYEKKKVECPDKSMNRVEATTSAGSTESSNSMSSNLADKSSRVLGFSDCSSPATPSSVDFGSSPGAIALWGRARAKLWRICVLFQMLLKGDSGSRCQLPGTSSSLPDEENGKTCEEQKIVSVMVHQPTSLKIDNCGNVLREKLPLCNGVLQEVNADPLSLEKLVSASDNLVTSQLTTMEEVVLVTASSNEGSGTPISGEGSMVKKIDDNARVPGSLNYDAGRENIVYVEILTPYKELANGACKVFNNLLPKDQYRIKISDIHNAASCQTDSSIRKRIAMQKQYLRFKERILSLKFKAFHLAWNEDMCLLSVRKCHAKSQKKYKFSLCSTDGGYQKHCSSILSQLSSGGRCSSLEDMKFNLSPSFKVLFFMLWLYRNALKMPALVLDEKEKQVSRFISSNGLVEDPCAAERERALINPSTSEEKEIFIDKLAAFGKDFRKIASFLDHKTTADCVEFYYKNLKYECFERKKKLDLSKQGKSFMKLLTSRKKWSREFNAASLDVLGAASVITAHAENAMQNQKTSSCRIFFESHCNSRTSQFDDSIAKRSSSSDIIWKDEVAVAADVLAGTCCSLSSKAMSSCIIGYADPGKICLYTGHLVLWDQCKVFFSKARKCLGLDLIHPRTRSIGTPKSDDAIGDGSDMGDACVLESSVVCSKKLVSKMEDLPSSIVSMDFDESDINRETEPISEGGGDDIVVDSSKAESVYVHGTVALANLNAVRNHVAEQGPGVSIAVSGSLGEAVDPCVSRLDTVLEPKSDAGLGNDLEARETSLSKDGLDEHHTKCSADTSSRSICRLDANKAKDECIDRNSSSGFSFSSKDPQQGPPDLNSTSESSGTLVQKEQFSAKNSAFCDSDAFQCEKTCNQDRLSSTLDYEKNENKRELQRFRISPELPHPLQNFEKASFHQKSHSRSLSDTEKLSRNGNVKPFGQIFNSSSRNNDKVAHFSKQSSKTLNSKFTSHDNDGGDASLPDSAMLLAKYPAAFVNYPASLSQVHPQALQTLVQSTERNFNGVPVYSLREISSTGVDYLVYRGHHCMKVAQFTIDMKQQHEMFPQM</sequence>
<feature type="compositionally biased region" description="Basic and acidic residues" evidence="1">
    <location>
        <begin position="7"/>
        <end position="16"/>
    </location>
</feature>
<dbReference type="InterPro" id="IPR009057">
    <property type="entry name" value="Homeodomain-like_sf"/>
</dbReference>
<dbReference type="SUPFAM" id="SSF46689">
    <property type="entry name" value="Homeodomain-like"/>
    <property type="match status" value="1"/>
</dbReference>
<feature type="region of interest" description="Disordered" evidence="1">
    <location>
        <begin position="135"/>
        <end position="158"/>
    </location>
</feature>
<evidence type="ECO:0000256" key="1">
    <source>
        <dbReference type="SAM" id="MobiDB-lite"/>
    </source>
</evidence>
<dbReference type="Gene3D" id="1.10.10.60">
    <property type="entry name" value="Homeodomain-like"/>
    <property type="match status" value="1"/>
</dbReference>
<dbReference type="AlphaFoldDB" id="A0A2P5X6E5"/>
<dbReference type="SMART" id="SM00717">
    <property type="entry name" value="SANT"/>
    <property type="match status" value="1"/>
</dbReference>
<gene>
    <name evidence="3" type="ORF">GOBAR_AA21777</name>
</gene>
<dbReference type="Pfam" id="PF00249">
    <property type="entry name" value="Myb_DNA-binding"/>
    <property type="match status" value="1"/>
</dbReference>